<evidence type="ECO:0000313" key="2">
    <source>
        <dbReference type="Proteomes" id="UP000223749"/>
    </source>
</evidence>
<keyword evidence="2" id="KW-1185">Reference proteome</keyword>
<organism evidence="1 2">
    <name type="scientific">Pedobacter ginsengisoli</name>
    <dbReference type="NCBI Taxonomy" id="363852"/>
    <lineage>
        <taxon>Bacteria</taxon>
        <taxon>Pseudomonadati</taxon>
        <taxon>Bacteroidota</taxon>
        <taxon>Sphingobacteriia</taxon>
        <taxon>Sphingobacteriales</taxon>
        <taxon>Sphingobacteriaceae</taxon>
        <taxon>Pedobacter</taxon>
    </lineage>
</organism>
<dbReference type="Proteomes" id="UP000223749">
    <property type="component" value="Chromosome"/>
</dbReference>
<gene>
    <name evidence="1" type="ORF">CPT03_10945</name>
</gene>
<sequence length="79" mass="9655">MKYLLKRPKKRKKYFKKYKNNRTNSIFTLQEANLTFQQTKHLFNLFFVSKTDFHQKSRIFVSNFANICIFTNNLIENIN</sequence>
<reference evidence="1 2" key="1">
    <citation type="submission" date="2017-10" db="EMBL/GenBank/DDBJ databases">
        <title>Whole genome of Pedobacter ginsengisoli T01R-27 isolated from tomato rhizosphere.</title>
        <authorList>
            <person name="Weon H.-Y."/>
            <person name="Lee S.A."/>
            <person name="Sang M.K."/>
            <person name="Song J."/>
        </authorList>
    </citation>
    <scope>NUCLEOTIDE SEQUENCE [LARGE SCALE GENOMIC DNA]</scope>
    <source>
        <strain evidence="1 2">T01R-27</strain>
    </source>
</reference>
<name>A0A2D1U5S5_9SPHI</name>
<accession>A0A2D1U5S5</accession>
<proteinExistence type="predicted"/>
<dbReference type="EMBL" id="CP024091">
    <property type="protein sequence ID" value="ATP56961.1"/>
    <property type="molecule type" value="Genomic_DNA"/>
</dbReference>
<dbReference type="KEGG" id="pgs:CPT03_10945"/>
<evidence type="ECO:0000313" key="1">
    <source>
        <dbReference type="EMBL" id="ATP56961.1"/>
    </source>
</evidence>
<dbReference type="AlphaFoldDB" id="A0A2D1U5S5"/>
<protein>
    <submittedName>
        <fullName evidence="1">Uncharacterized protein</fullName>
    </submittedName>
</protein>